<dbReference type="GO" id="GO:0051536">
    <property type="term" value="F:iron-sulfur cluster binding"/>
    <property type="evidence" value="ECO:0007669"/>
    <property type="project" value="UniProtKB-KW"/>
</dbReference>
<reference evidence="7" key="1">
    <citation type="submission" date="2017-06" db="EMBL/GenBank/DDBJ databases">
        <authorList>
            <person name="Varghese N."/>
            <person name="Submissions S."/>
        </authorList>
    </citation>
    <scope>NUCLEOTIDE SEQUENCE [LARGE SCALE GENOMIC DNA]</scope>
    <source>
        <strain evidence="7">DSM 44485</strain>
    </source>
</reference>
<dbReference type="InterPro" id="IPR007197">
    <property type="entry name" value="rSAM"/>
</dbReference>
<dbReference type="EMBL" id="FZNP01000002">
    <property type="protein sequence ID" value="SNR38555.1"/>
    <property type="molecule type" value="Genomic_DNA"/>
</dbReference>
<dbReference type="SFLD" id="SFLDG01067">
    <property type="entry name" value="SPASM/twitch_domain_containing"/>
    <property type="match status" value="1"/>
</dbReference>
<organism evidence="6 7">
    <name type="scientific">Actinomadura mexicana</name>
    <dbReference type="NCBI Taxonomy" id="134959"/>
    <lineage>
        <taxon>Bacteria</taxon>
        <taxon>Bacillati</taxon>
        <taxon>Actinomycetota</taxon>
        <taxon>Actinomycetes</taxon>
        <taxon>Streptosporangiales</taxon>
        <taxon>Thermomonosporaceae</taxon>
        <taxon>Actinomadura</taxon>
    </lineage>
</organism>
<keyword evidence="2" id="KW-0479">Metal-binding</keyword>
<protein>
    <submittedName>
        <fullName evidence="6">Radical SAM superfamily enzyme, MoaA/NifB/PqqE/SkfB family</fullName>
    </submittedName>
</protein>
<dbReference type="InterPro" id="IPR058240">
    <property type="entry name" value="rSAM_sf"/>
</dbReference>
<evidence type="ECO:0000259" key="5">
    <source>
        <dbReference type="PROSITE" id="PS51918"/>
    </source>
</evidence>
<dbReference type="CDD" id="cd01335">
    <property type="entry name" value="Radical_SAM"/>
    <property type="match status" value="1"/>
</dbReference>
<keyword evidence="4" id="KW-0411">Iron-sulfur</keyword>
<sequence>MYGTGQMYQLIASPFLGGFLVLMPGETRGIKISQGAYRALADAEVLPDWLTAAARTAWGIDLHGQPPGDHLLIRCESNHEFGKATYELNLGCNYDCEHCYLGLKTFDGLGWPERERLLEAIRDAGVLWLQLTGGEPMVDRLFAAVHTKAYELGMMVEILTNGSRLANPKMLDLLTTYRPSKMSLSVYGATAETYDGLTRRPGSFRKFMRGLSAAHEAGLQLDLSLIITNRNAHELHLMRQLAERFGLRHREYANMSPTIHGGAENLPSQSPQFLSKRAPFTGCDAGHTSFHVDPFGRASICKIGRDPNIDLVREGPQGLQRLGGISDDLLRRQGGCTGCRLQSTCGTCMPLVQLYRKAKAPLATYCQHQEPREEVSQ</sequence>
<dbReference type="Proteomes" id="UP000198420">
    <property type="component" value="Unassembled WGS sequence"/>
</dbReference>
<gene>
    <name evidence="6" type="ORF">SAMN06265355_102458</name>
</gene>
<evidence type="ECO:0000313" key="6">
    <source>
        <dbReference type="EMBL" id="SNR38555.1"/>
    </source>
</evidence>
<evidence type="ECO:0000313" key="7">
    <source>
        <dbReference type="Proteomes" id="UP000198420"/>
    </source>
</evidence>
<evidence type="ECO:0000256" key="2">
    <source>
        <dbReference type="ARBA" id="ARBA00022723"/>
    </source>
</evidence>
<dbReference type="InterPro" id="IPR050377">
    <property type="entry name" value="Radical_SAM_PqqE_MftC-like"/>
</dbReference>
<keyword evidence="1" id="KW-0949">S-adenosyl-L-methionine</keyword>
<evidence type="ECO:0000256" key="3">
    <source>
        <dbReference type="ARBA" id="ARBA00023004"/>
    </source>
</evidence>
<accession>A0A238VW57</accession>
<evidence type="ECO:0000256" key="4">
    <source>
        <dbReference type="ARBA" id="ARBA00023014"/>
    </source>
</evidence>
<dbReference type="Pfam" id="PF04055">
    <property type="entry name" value="Radical_SAM"/>
    <property type="match status" value="1"/>
</dbReference>
<dbReference type="AlphaFoldDB" id="A0A238VW57"/>
<dbReference type="SFLD" id="SFLDS00029">
    <property type="entry name" value="Radical_SAM"/>
    <property type="match status" value="1"/>
</dbReference>
<dbReference type="Gene3D" id="3.20.20.70">
    <property type="entry name" value="Aldolase class I"/>
    <property type="match status" value="1"/>
</dbReference>
<feature type="domain" description="Radical SAM core" evidence="5">
    <location>
        <begin position="78"/>
        <end position="293"/>
    </location>
</feature>
<keyword evidence="7" id="KW-1185">Reference proteome</keyword>
<dbReference type="PROSITE" id="PS51918">
    <property type="entry name" value="RADICAL_SAM"/>
    <property type="match status" value="1"/>
</dbReference>
<proteinExistence type="predicted"/>
<keyword evidence="3" id="KW-0408">Iron</keyword>
<dbReference type="InterPro" id="IPR013785">
    <property type="entry name" value="Aldolase_TIM"/>
</dbReference>
<dbReference type="PANTHER" id="PTHR11228:SF7">
    <property type="entry name" value="PQQA PEPTIDE CYCLASE"/>
    <property type="match status" value="1"/>
</dbReference>
<dbReference type="PANTHER" id="PTHR11228">
    <property type="entry name" value="RADICAL SAM DOMAIN PROTEIN"/>
    <property type="match status" value="1"/>
</dbReference>
<name>A0A238VW57_9ACTN</name>
<evidence type="ECO:0000256" key="1">
    <source>
        <dbReference type="ARBA" id="ARBA00022691"/>
    </source>
</evidence>
<dbReference type="SUPFAM" id="SSF102114">
    <property type="entry name" value="Radical SAM enzymes"/>
    <property type="match status" value="1"/>
</dbReference>
<dbReference type="GO" id="GO:0003824">
    <property type="term" value="F:catalytic activity"/>
    <property type="evidence" value="ECO:0007669"/>
    <property type="project" value="InterPro"/>
</dbReference>
<dbReference type="GO" id="GO:0046872">
    <property type="term" value="F:metal ion binding"/>
    <property type="evidence" value="ECO:0007669"/>
    <property type="project" value="UniProtKB-KW"/>
</dbReference>